<dbReference type="EMBL" id="FPAG01000007">
    <property type="protein sequence ID" value="SFT00646.1"/>
    <property type="molecule type" value="Genomic_DNA"/>
</dbReference>
<dbReference type="OrthoDB" id="880459at2"/>
<evidence type="ECO:0000313" key="3">
    <source>
        <dbReference type="Proteomes" id="UP000183209"/>
    </source>
</evidence>
<dbReference type="PANTHER" id="PTHR35535">
    <property type="entry name" value="HEAT SHOCK PROTEIN HSLJ"/>
    <property type="match status" value="1"/>
</dbReference>
<accession>A0A1I6UGP0</accession>
<dbReference type="Gene3D" id="2.40.128.270">
    <property type="match status" value="1"/>
</dbReference>
<dbReference type="Pfam" id="PF03724">
    <property type="entry name" value="META"/>
    <property type="match status" value="1"/>
</dbReference>
<dbReference type="InterPro" id="IPR038670">
    <property type="entry name" value="HslJ-like_sf"/>
</dbReference>
<dbReference type="PANTHER" id="PTHR35535:SF2">
    <property type="entry name" value="DUF306 DOMAIN-CONTAINING PROTEIN"/>
    <property type="match status" value="1"/>
</dbReference>
<proteinExistence type="predicted"/>
<protein>
    <submittedName>
        <fullName evidence="2">META domain-containing protein</fullName>
    </submittedName>
</protein>
<reference evidence="2 3" key="1">
    <citation type="submission" date="2016-10" db="EMBL/GenBank/DDBJ databases">
        <authorList>
            <person name="de Groot N.N."/>
        </authorList>
    </citation>
    <scope>NUCLEOTIDE SEQUENCE [LARGE SCALE GENOMIC DNA]</scope>
    <source>
        <strain evidence="2 3">CGMCC 1.6114</strain>
    </source>
</reference>
<evidence type="ECO:0000259" key="1">
    <source>
        <dbReference type="Pfam" id="PF03724"/>
    </source>
</evidence>
<dbReference type="InterPro" id="IPR005184">
    <property type="entry name" value="DUF306_Meta_HslJ"/>
</dbReference>
<evidence type="ECO:0000313" key="2">
    <source>
        <dbReference type="EMBL" id="SFT00646.1"/>
    </source>
</evidence>
<name>A0A1I6UGP0_9FLAO</name>
<dbReference type="InterPro" id="IPR053147">
    <property type="entry name" value="Hsp_HslJ-like"/>
</dbReference>
<gene>
    <name evidence="2" type="ORF">SAMN04487906_2464</name>
</gene>
<dbReference type="AlphaFoldDB" id="A0A1I6UGP0"/>
<organism evidence="2 3">
    <name type="scientific">Zhouia amylolytica</name>
    <dbReference type="NCBI Taxonomy" id="376730"/>
    <lineage>
        <taxon>Bacteria</taxon>
        <taxon>Pseudomonadati</taxon>
        <taxon>Bacteroidota</taxon>
        <taxon>Flavobacteriia</taxon>
        <taxon>Flavobacteriales</taxon>
        <taxon>Flavobacteriaceae</taxon>
        <taxon>Zhouia</taxon>
    </lineage>
</organism>
<dbReference type="Proteomes" id="UP000183209">
    <property type="component" value="Unassembled WGS sequence"/>
</dbReference>
<feature type="domain" description="DUF306" evidence="1">
    <location>
        <begin position="31"/>
        <end position="139"/>
    </location>
</feature>
<dbReference type="RefSeq" id="WP_074979164.1">
    <property type="nucleotide sequence ID" value="NZ_FPAG01000007.1"/>
</dbReference>
<dbReference type="PROSITE" id="PS51257">
    <property type="entry name" value="PROKAR_LIPOPROTEIN"/>
    <property type="match status" value="1"/>
</dbReference>
<sequence>MKNQIFICTLILFTAVSCKSSKNSISKDIDKLEGATWELVYLTGPRISFEGLFPKERPTLIFNLEENSIGGSTSCNAYSSKITIEGNKIFINDPIATMRFCEGGGEQAFTKLFSKIESYKVINETLSFYMDDIELMRFKKQ</sequence>